<name>A0ABW6RU63_9NOCA</name>
<evidence type="ECO:0000256" key="3">
    <source>
        <dbReference type="ARBA" id="ARBA00022630"/>
    </source>
</evidence>
<dbReference type="RefSeq" id="WP_174435054.1">
    <property type="nucleotide sequence ID" value="NZ_JBIAQY010000002.1"/>
</dbReference>
<dbReference type="InterPro" id="IPR036250">
    <property type="entry name" value="AcylCo_DH-like_C"/>
</dbReference>
<dbReference type="Gene3D" id="1.10.540.10">
    <property type="entry name" value="Acyl-CoA dehydrogenase/oxidase, N-terminal domain"/>
    <property type="match status" value="1"/>
</dbReference>
<keyword evidence="5 6" id="KW-0560">Oxidoreductase</keyword>
<proteinExistence type="inferred from homology"/>
<dbReference type="InterPro" id="IPR006091">
    <property type="entry name" value="Acyl-CoA_Oxase/DH_mid-dom"/>
</dbReference>
<keyword evidence="4 6" id="KW-0274">FAD</keyword>
<evidence type="ECO:0000313" key="12">
    <source>
        <dbReference type="Proteomes" id="UP001601992"/>
    </source>
</evidence>
<dbReference type="Gene3D" id="1.20.140.10">
    <property type="entry name" value="Butyryl-CoA Dehydrogenase, subunit A, domain 3"/>
    <property type="match status" value="1"/>
</dbReference>
<keyword evidence="12" id="KW-1185">Reference proteome</keyword>
<comment type="caution">
    <text evidence="11">The sequence shown here is derived from an EMBL/GenBank/DDBJ whole genome shotgun (WGS) entry which is preliminary data.</text>
</comment>
<evidence type="ECO:0000256" key="5">
    <source>
        <dbReference type="ARBA" id="ARBA00023002"/>
    </source>
</evidence>
<dbReference type="PANTHER" id="PTHR43292">
    <property type="entry name" value="ACYL-COA DEHYDROGENASE"/>
    <property type="match status" value="1"/>
</dbReference>
<accession>A0ABW6RU63</accession>
<evidence type="ECO:0000256" key="6">
    <source>
        <dbReference type="RuleBase" id="RU362125"/>
    </source>
</evidence>
<dbReference type="InterPro" id="IPR009075">
    <property type="entry name" value="AcylCo_DH/oxidase_C"/>
</dbReference>
<dbReference type="PANTHER" id="PTHR43292:SF3">
    <property type="entry name" value="ACYL-COA DEHYDROGENASE FADE29"/>
    <property type="match status" value="1"/>
</dbReference>
<dbReference type="Pfam" id="PF00441">
    <property type="entry name" value="Acyl-CoA_dh_1"/>
    <property type="match status" value="1"/>
</dbReference>
<dbReference type="SUPFAM" id="SSF47203">
    <property type="entry name" value="Acyl-CoA dehydrogenase C-terminal domain-like"/>
    <property type="match status" value="1"/>
</dbReference>
<comment type="cofactor">
    <cofactor evidence="1 6">
        <name>FAD</name>
        <dbReference type="ChEBI" id="CHEBI:57692"/>
    </cofactor>
</comment>
<protein>
    <submittedName>
        <fullName evidence="11">Acyl-CoA dehydrogenase family protein</fullName>
    </submittedName>
</protein>
<dbReference type="EMBL" id="JBIAQY010000002">
    <property type="protein sequence ID" value="MFF3567552.1"/>
    <property type="molecule type" value="Genomic_DNA"/>
</dbReference>
<gene>
    <name evidence="11" type="ORF">ACFYXQ_07180</name>
</gene>
<evidence type="ECO:0000259" key="10">
    <source>
        <dbReference type="Pfam" id="PF02771"/>
    </source>
</evidence>
<dbReference type="Gene3D" id="2.40.110.10">
    <property type="entry name" value="Butyryl-CoA Dehydrogenase, subunit A, domain 2"/>
    <property type="match status" value="1"/>
</dbReference>
<evidence type="ECO:0000259" key="9">
    <source>
        <dbReference type="Pfam" id="PF02770"/>
    </source>
</evidence>
<feature type="region of interest" description="Disordered" evidence="7">
    <location>
        <begin position="136"/>
        <end position="156"/>
    </location>
</feature>
<dbReference type="InterPro" id="IPR013786">
    <property type="entry name" value="AcylCoA_DH/ox_N"/>
</dbReference>
<dbReference type="InterPro" id="IPR046373">
    <property type="entry name" value="Acyl-CoA_Oxase/DH_mid-dom_sf"/>
</dbReference>
<feature type="domain" description="Acyl-CoA dehydrogenase/oxidase C-terminal" evidence="8">
    <location>
        <begin position="240"/>
        <end position="392"/>
    </location>
</feature>
<evidence type="ECO:0000256" key="1">
    <source>
        <dbReference type="ARBA" id="ARBA00001974"/>
    </source>
</evidence>
<dbReference type="Pfam" id="PF02770">
    <property type="entry name" value="Acyl-CoA_dh_M"/>
    <property type="match status" value="1"/>
</dbReference>
<dbReference type="Proteomes" id="UP001601992">
    <property type="component" value="Unassembled WGS sequence"/>
</dbReference>
<organism evidence="11 12">
    <name type="scientific">Nocardia jiangxiensis</name>
    <dbReference type="NCBI Taxonomy" id="282685"/>
    <lineage>
        <taxon>Bacteria</taxon>
        <taxon>Bacillati</taxon>
        <taxon>Actinomycetota</taxon>
        <taxon>Actinomycetes</taxon>
        <taxon>Mycobacteriales</taxon>
        <taxon>Nocardiaceae</taxon>
        <taxon>Nocardia</taxon>
    </lineage>
</organism>
<evidence type="ECO:0000256" key="4">
    <source>
        <dbReference type="ARBA" id="ARBA00022827"/>
    </source>
</evidence>
<feature type="domain" description="Acyl-CoA dehydrogenase/oxidase N-terminal" evidence="10">
    <location>
        <begin position="13"/>
        <end position="123"/>
    </location>
</feature>
<evidence type="ECO:0000256" key="2">
    <source>
        <dbReference type="ARBA" id="ARBA00009347"/>
    </source>
</evidence>
<evidence type="ECO:0000259" key="8">
    <source>
        <dbReference type="Pfam" id="PF00441"/>
    </source>
</evidence>
<dbReference type="Pfam" id="PF02771">
    <property type="entry name" value="Acyl-CoA_dh_N"/>
    <property type="match status" value="1"/>
</dbReference>
<keyword evidence="3 6" id="KW-0285">Flavoprotein</keyword>
<dbReference type="InterPro" id="IPR009100">
    <property type="entry name" value="AcylCoA_DH/oxidase_NM_dom_sf"/>
</dbReference>
<evidence type="ECO:0000256" key="7">
    <source>
        <dbReference type="SAM" id="MobiDB-lite"/>
    </source>
</evidence>
<feature type="domain" description="Acyl-CoA oxidase/dehydrogenase middle" evidence="9">
    <location>
        <begin position="127"/>
        <end position="228"/>
    </location>
</feature>
<dbReference type="SUPFAM" id="SSF56645">
    <property type="entry name" value="Acyl-CoA dehydrogenase NM domain-like"/>
    <property type="match status" value="1"/>
</dbReference>
<dbReference type="InterPro" id="IPR037069">
    <property type="entry name" value="AcylCoA_DH/ox_N_sf"/>
</dbReference>
<comment type="similarity">
    <text evidence="2 6">Belongs to the acyl-CoA dehydrogenase family.</text>
</comment>
<dbReference type="InterPro" id="IPR052161">
    <property type="entry name" value="Mycobact_Acyl-CoA_DH"/>
</dbReference>
<reference evidence="11 12" key="1">
    <citation type="submission" date="2024-10" db="EMBL/GenBank/DDBJ databases">
        <title>The Natural Products Discovery Center: Release of the First 8490 Sequenced Strains for Exploring Actinobacteria Biosynthetic Diversity.</title>
        <authorList>
            <person name="Kalkreuter E."/>
            <person name="Kautsar S.A."/>
            <person name="Yang D."/>
            <person name="Bader C.D."/>
            <person name="Teijaro C.N."/>
            <person name="Fluegel L."/>
            <person name="Davis C.M."/>
            <person name="Simpson J.R."/>
            <person name="Lauterbach L."/>
            <person name="Steele A.D."/>
            <person name="Gui C."/>
            <person name="Meng S."/>
            <person name="Li G."/>
            <person name="Viehrig K."/>
            <person name="Ye F."/>
            <person name="Su P."/>
            <person name="Kiefer A.F."/>
            <person name="Nichols A."/>
            <person name="Cepeda A.J."/>
            <person name="Yan W."/>
            <person name="Fan B."/>
            <person name="Jiang Y."/>
            <person name="Adhikari A."/>
            <person name="Zheng C.-J."/>
            <person name="Schuster L."/>
            <person name="Cowan T.M."/>
            <person name="Smanski M.J."/>
            <person name="Chevrette M.G."/>
            <person name="De Carvalho L.P.S."/>
            <person name="Shen B."/>
        </authorList>
    </citation>
    <scope>NUCLEOTIDE SEQUENCE [LARGE SCALE GENOMIC DNA]</scope>
    <source>
        <strain evidence="11 12">NPDC002593</strain>
    </source>
</reference>
<sequence length="407" mass="44949">MTSTSIQDGHPVETDEQFRVRLRAFLADNRPGRRPKDPAERLSWQKAWLATLFDAGFAGPSWPREYGGMDLSFAQQVIYQEEYARARVPRPLGTGLGIAAPTIIKYGSPEQKERFLRPMLRGDKVWAQGYSEPGAGSDLPALRTTARREGGGPDDPDAEYVVNGQKVWNSAADIADILFTLVRTGPAGSRQEGISYLLIDANTPGVSVRPLRDLTGDAHFCEIFFTDVRVPVANRIGEENGGWPLVRTSLGHERAAGAMNQAALYRRVLDELIELAHERGATADPLVRDRLADFEMRVRIMRLTGMRTIADIMAKGEPGPASSTSRLFIVTFEQELHEFALDLLGGYGILDRNDPHAVQRGRWVWGFLRTRASSIGAGTTEIQRNTIAEQVLGLPRDPSMPSAGKSR</sequence>
<evidence type="ECO:0000313" key="11">
    <source>
        <dbReference type="EMBL" id="MFF3567552.1"/>
    </source>
</evidence>